<evidence type="ECO:0000313" key="2">
    <source>
        <dbReference type="EMBL" id="KAJ1130203.1"/>
    </source>
</evidence>
<dbReference type="AlphaFoldDB" id="A0AAV7PUP2"/>
<comment type="caution">
    <text evidence="2">The sequence shown here is derived from an EMBL/GenBank/DDBJ whole genome shotgun (WGS) entry which is preliminary data.</text>
</comment>
<keyword evidence="1" id="KW-0175">Coiled coil</keyword>
<feature type="coiled-coil region" evidence="1">
    <location>
        <begin position="75"/>
        <end position="116"/>
    </location>
</feature>
<dbReference type="Proteomes" id="UP001066276">
    <property type="component" value="Chromosome 7"/>
</dbReference>
<evidence type="ECO:0000256" key="1">
    <source>
        <dbReference type="SAM" id="Coils"/>
    </source>
</evidence>
<gene>
    <name evidence="2" type="ORF">NDU88_008559</name>
</gene>
<proteinExistence type="predicted"/>
<evidence type="ECO:0000313" key="3">
    <source>
        <dbReference type="Proteomes" id="UP001066276"/>
    </source>
</evidence>
<accession>A0AAV7PUP2</accession>
<name>A0AAV7PUP2_PLEWA</name>
<protein>
    <submittedName>
        <fullName evidence="2">Uncharacterized protein</fullName>
    </submittedName>
</protein>
<sequence length="170" mass="19484">MEDSACLKLPVDPLLQAMACNMQEGWRAHEEVLQHLAAAEQVSLVMDNILADAYMMAMEAIRISKDSDSDSEEQRRRLSRQMEGARRLIEERKAELEQLREKLNIADCKRDESLKQHRGYTRKMKDLLCIIGQPELEASCQRCSSQFSESQNAYSNGEVLETCDKICKPM</sequence>
<keyword evidence="3" id="KW-1185">Reference proteome</keyword>
<dbReference type="EMBL" id="JANPWB010000011">
    <property type="protein sequence ID" value="KAJ1130203.1"/>
    <property type="molecule type" value="Genomic_DNA"/>
</dbReference>
<reference evidence="2" key="1">
    <citation type="journal article" date="2022" name="bioRxiv">
        <title>Sequencing and chromosome-scale assembly of the giantPleurodeles waltlgenome.</title>
        <authorList>
            <person name="Brown T."/>
            <person name="Elewa A."/>
            <person name="Iarovenko S."/>
            <person name="Subramanian E."/>
            <person name="Araus A.J."/>
            <person name="Petzold A."/>
            <person name="Susuki M."/>
            <person name="Suzuki K.-i.T."/>
            <person name="Hayashi T."/>
            <person name="Toyoda A."/>
            <person name="Oliveira C."/>
            <person name="Osipova E."/>
            <person name="Leigh N.D."/>
            <person name="Simon A."/>
            <person name="Yun M.H."/>
        </authorList>
    </citation>
    <scope>NUCLEOTIDE SEQUENCE</scope>
    <source>
        <strain evidence="2">20211129_DDA</strain>
        <tissue evidence="2">Liver</tissue>
    </source>
</reference>
<organism evidence="2 3">
    <name type="scientific">Pleurodeles waltl</name>
    <name type="common">Iberian ribbed newt</name>
    <dbReference type="NCBI Taxonomy" id="8319"/>
    <lineage>
        <taxon>Eukaryota</taxon>
        <taxon>Metazoa</taxon>
        <taxon>Chordata</taxon>
        <taxon>Craniata</taxon>
        <taxon>Vertebrata</taxon>
        <taxon>Euteleostomi</taxon>
        <taxon>Amphibia</taxon>
        <taxon>Batrachia</taxon>
        <taxon>Caudata</taxon>
        <taxon>Salamandroidea</taxon>
        <taxon>Salamandridae</taxon>
        <taxon>Pleurodelinae</taxon>
        <taxon>Pleurodeles</taxon>
    </lineage>
</organism>